<proteinExistence type="predicted"/>
<accession>A0A0A9HAD4</accession>
<sequence>MQVLETIAASSTSACTVLLADFMNKNATLLSPTMYHFYHDSPDLLLPSIGFSQVTLSQIGDPQAHFGLLSHPDNLFDKLRRLPRSLETNPEDGTPCRRLYFVEASASPDDQTMRPLE</sequence>
<evidence type="ECO:0000313" key="1">
    <source>
        <dbReference type="EMBL" id="JAE29878.1"/>
    </source>
</evidence>
<name>A0A0A9HAD4_ARUDO</name>
<reference evidence="1" key="2">
    <citation type="journal article" date="2015" name="Data Brief">
        <title>Shoot transcriptome of the giant reed, Arundo donax.</title>
        <authorList>
            <person name="Barrero R.A."/>
            <person name="Guerrero F.D."/>
            <person name="Moolhuijzen P."/>
            <person name="Goolsby J.A."/>
            <person name="Tidwell J."/>
            <person name="Bellgard S.E."/>
            <person name="Bellgard M.I."/>
        </authorList>
    </citation>
    <scope>NUCLEOTIDE SEQUENCE</scope>
    <source>
        <tissue evidence="1">Shoot tissue taken approximately 20 cm above the soil surface</tissue>
    </source>
</reference>
<organism evidence="1">
    <name type="scientific">Arundo donax</name>
    <name type="common">Giant reed</name>
    <name type="synonym">Donax arundinaceus</name>
    <dbReference type="NCBI Taxonomy" id="35708"/>
    <lineage>
        <taxon>Eukaryota</taxon>
        <taxon>Viridiplantae</taxon>
        <taxon>Streptophyta</taxon>
        <taxon>Embryophyta</taxon>
        <taxon>Tracheophyta</taxon>
        <taxon>Spermatophyta</taxon>
        <taxon>Magnoliopsida</taxon>
        <taxon>Liliopsida</taxon>
        <taxon>Poales</taxon>
        <taxon>Poaceae</taxon>
        <taxon>PACMAD clade</taxon>
        <taxon>Arundinoideae</taxon>
        <taxon>Arundineae</taxon>
        <taxon>Arundo</taxon>
    </lineage>
</organism>
<dbReference type="AlphaFoldDB" id="A0A0A9HAD4"/>
<protein>
    <submittedName>
        <fullName evidence="1">Uncharacterized protein</fullName>
    </submittedName>
</protein>
<dbReference type="EMBL" id="GBRH01168018">
    <property type="protein sequence ID" value="JAE29878.1"/>
    <property type="molecule type" value="Transcribed_RNA"/>
</dbReference>
<reference evidence="1" key="1">
    <citation type="submission" date="2014-09" db="EMBL/GenBank/DDBJ databases">
        <authorList>
            <person name="Magalhaes I.L.F."/>
            <person name="Oliveira U."/>
            <person name="Santos F.R."/>
            <person name="Vidigal T.H.D.A."/>
            <person name="Brescovit A.D."/>
            <person name="Santos A.J."/>
        </authorList>
    </citation>
    <scope>NUCLEOTIDE SEQUENCE</scope>
    <source>
        <tissue evidence="1">Shoot tissue taken approximately 20 cm above the soil surface</tissue>
    </source>
</reference>